<evidence type="ECO:0000313" key="2">
    <source>
        <dbReference type="Proteomes" id="UP001603857"/>
    </source>
</evidence>
<sequence>MERLLVANIETSTRSFGSLGTTVFGFVRPHWGDFQSIRPPNPEYGPYPIFELQYDRIKFNMTVFYY</sequence>
<gene>
    <name evidence="1" type="ORF">Fmac_001671</name>
</gene>
<dbReference type="Proteomes" id="UP001603857">
    <property type="component" value="Unassembled WGS sequence"/>
</dbReference>
<accession>A0ABD1NIC2</accession>
<keyword evidence="2" id="KW-1185">Reference proteome</keyword>
<protein>
    <submittedName>
        <fullName evidence="1">Uncharacterized protein</fullName>
    </submittedName>
</protein>
<dbReference type="EMBL" id="JBGMDY010000001">
    <property type="protein sequence ID" value="KAL2347671.1"/>
    <property type="molecule type" value="Genomic_DNA"/>
</dbReference>
<proteinExistence type="predicted"/>
<name>A0ABD1NIC2_9FABA</name>
<dbReference type="AlphaFoldDB" id="A0ABD1NIC2"/>
<comment type="caution">
    <text evidence="1">The sequence shown here is derived from an EMBL/GenBank/DDBJ whole genome shotgun (WGS) entry which is preliminary data.</text>
</comment>
<organism evidence="1 2">
    <name type="scientific">Flemingia macrophylla</name>
    <dbReference type="NCBI Taxonomy" id="520843"/>
    <lineage>
        <taxon>Eukaryota</taxon>
        <taxon>Viridiplantae</taxon>
        <taxon>Streptophyta</taxon>
        <taxon>Embryophyta</taxon>
        <taxon>Tracheophyta</taxon>
        <taxon>Spermatophyta</taxon>
        <taxon>Magnoliopsida</taxon>
        <taxon>eudicotyledons</taxon>
        <taxon>Gunneridae</taxon>
        <taxon>Pentapetalae</taxon>
        <taxon>rosids</taxon>
        <taxon>fabids</taxon>
        <taxon>Fabales</taxon>
        <taxon>Fabaceae</taxon>
        <taxon>Papilionoideae</taxon>
        <taxon>50 kb inversion clade</taxon>
        <taxon>NPAAA clade</taxon>
        <taxon>indigoferoid/millettioid clade</taxon>
        <taxon>Phaseoleae</taxon>
        <taxon>Flemingia</taxon>
    </lineage>
</organism>
<reference evidence="1 2" key="1">
    <citation type="submission" date="2024-08" db="EMBL/GenBank/DDBJ databases">
        <title>Insights into the chromosomal genome structure of Flemingia macrophylla.</title>
        <authorList>
            <person name="Ding Y."/>
            <person name="Zhao Y."/>
            <person name="Bi W."/>
            <person name="Wu M."/>
            <person name="Zhao G."/>
            <person name="Gong Y."/>
            <person name="Li W."/>
            <person name="Zhang P."/>
        </authorList>
    </citation>
    <scope>NUCLEOTIDE SEQUENCE [LARGE SCALE GENOMIC DNA]</scope>
    <source>
        <strain evidence="1">DYQJB</strain>
        <tissue evidence="1">Leaf</tissue>
    </source>
</reference>
<evidence type="ECO:0000313" key="1">
    <source>
        <dbReference type="EMBL" id="KAL2347671.1"/>
    </source>
</evidence>